<feature type="transmembrane region" description="Helical" evidence="2">
    <location>
        <begin position="151"/>
        <end position="177"/>
    </location>
</feature>
<keyword evidence="2" id="KW-0472">Membrane</keyword>
<dbReference type="Proteomes" id="UP000095282">
    <property type="component" value="Unplaced"/>
</dbReference>
<evidence type="ECO:0000256" key="1">
    <source>
        <dbReference type="ARBA" id="ARBA00004123"/>
    </source>
</evidence>
<accession>A0A1I7U9C3</accession>
<name>A0A1I7U9C3_9PELO</name>
<reference evidence="4" key="1">
    <citation type="submission" date="2016-11" db="UniProtKB">
        <authorList>
            <consortium name="WormBaseParasite"/>
        </authorList>
    </citation>
    <scope>IDENTIFICATION</scope>
</reference>
<dbReference type="AlphaFoldDB" id="A0A1I7U9C3"/>
<dbReference type="SUPFAM" id="SSF46689">
    <property type="entry name" value="Homeodomain-like"/>
    <property type="match status" value="1"/>
</dbReference>
<evidence type="ECO:0000256" key="2">
    <source>
        <dbReference type="SAM" id="Phobius"/>
    </source>
</evidence>
<proteinExistence type="predicted"/>
<keyword evidence="3" id="KW-1185">Reference proteome</keyword>
<sequence length="302" mass="35358">MNMKLNPNLPWFWYLTEQNQIDMWDNIKSSLRNKSAKYLFNETEDVMLRRLGRYFHASILSLVESGNGAASVKTIYKKIIEYFYRAMNAQLSLSSLTIIENEIDWMNNNFINLNHVFNLFNAVRDNTKEQLEGEEREDKDSFILLNSMTQVVFFGCSTLFEHAILTVVFGFNFYAYFMDLYEKVITNDFGDCIEFLIDTKINKEDVQPVFDEDSQTISILTVLGLRGQVTRRRIPPEAKVFMDKLFDQKDGNVTQEHHKTIAAVFPVNLRSVSVYYKNKRARIRRMAKKAAESESIESHFQH</sequence>
<organism evidence="3 4">
    <name type="scientific">Caenorhabditis tropicalis</name>
    <dbReference type="NCBI Taxonomy" id="1561998"/>
    <lineage>
        <taxon>Eukaryota</taxon>
        <taxon>Metazoa</taxon>
        <taxon>Ecdysozoa</taxon>
        <taxon>Nematoda</taxon>
        <taxon>Chromadorea</taxon>
        <taxon>Rhabditida</taxon>
        <taxon>Rhabditina</taxon>
        <taxon>Rhabditomorpha</taxon>
        <taxon>Rhabditoidea</taxon>
        <taxon>Rhabditidae</taxon>
        <taxon>Peloderinae</taxon>
        <taxon>Caenorhabditis</taxon>
    </lineage>
</organism>
<evidence type="ECO:0000313" key="4">
    <source>
        <dbReference type="WBParaSite" id="Csp11.Scaffold629.g16183.t1"/>
    </source>
</evidence>
<dbReference type="GO" id="GO:0005634">
    <property type="term" value="C:nucleus"/>
    <property type="evidence" value="ECO:0007669"/>
    <property type="project" value="UniProtKB-SubCell"/>
</dbReference>
<dbReference type="eggNOG" id="ENOG502TKTG">
    <property type="taxonomic scope" value="Eukaryota"/>
</dbReference>
<evidence type="ECO:0000313" key="3">
    <source>
        <dbReference type="Proteomes" id="UP000095282"/>
    </source>
</evidence>
<keyword evidence="2" id="KW-0812">Transmembrane</keyword>
<protein>
    <submittedName>
        <fullName evidence="4">Homeobox domain-containing protein</fullName>
    </submittedName>
</protein>
<dbReference type="InterPro" id="IPR009057">
    <property type="entry name" value="Homeodomain-like_sf"/>
</dbReference>
<comment type="subcellular location">
    <subcellularLocation>
        <location evidence="1">Nucleus</location>
    </subcellularLocation>
</comment>
<keyword evidence="2" id="KW-1133">Transmembrane helix</keyword>
<dbReference type="WBParaSite" id="Csp11.Scaffold629.g16183.t1">
    <property type="protein sequence ID" value="Csp11.Scaffold629.g16183.t1"/>
    <property type="gene ID" value="Csp11.Scaffold629.g16183"/>
</dbReference>